<proteinExistence type="predicted"/>
<name>A0ABU2MT65_9ACTN</name>
<evidence type="ECO:0000313" key="1">
    <source>
        <dbReference type="EMBL" id="MDT0344063.1"/>
    </source>
</evidence>
<protein>
    <recommendedName>
        <fullName evidence="3">Thiamine-binding protein domain-containing protein</fullName>
    </recommendedName>
</protein>
<reference evidence="2" key="1">
    <citation type="submission" date="2023-07" db="EMBL/GenBank/DDBJ databases">
        <title>30 novel species of actinomycetes from the DSMZ collection.</title>
        <authorList>
            <person name="Nouioui I."/>
        </authorList>
    </citation>
    <scope>NUCLEOTIDE SEQUENCE [LARGE SCALE GENOMIC DNA]</scope>
    <source>
        <strain evidence="2">DSM 44938</strain>
    </source>
</reference>
<comment type="caution">
    <text evidence="1">The sequence shown here is derived from an EMBL/GenBank/DDBJ whole genome shotgun (WGS) entry which is preliminary data.</text>
</comment>
<keyword evidence="2" id="KW-1185">Reference proteome</keyword>
<dbReference type="Proteomes" id="UP001183246">
    <property type="component" value="Unassembled WGS sequence"/>
</dbReference>
<dbReference type="EMBL" id="JAVREL010000008">
    <property type="protein sequence ID" value="MDT0344063.1"/>
    <property type="molecule type" value="Genomic_DNA"/>
</dbReference>
<dbReference type="RefSeq" id="WP_311705195.1">
    <property type="nucleotide sequence ID" value="NZ_JAVREL010000008.1"/>
</dbReference>
<sequence>MRLRLEFTTEPFDLEEPPAHAVAAREVVQNAALDAVDVGPFGNTAEGPADAVLATVDTLLRRALAVGATRISLQVNALGPDVGEETGT</sequence>
<evidence type="ECO:0000313" key="2">
    <source>
        <dbReference type="Proteomes" id="UP001183246"/>
    </source>
</evidence>
<gene>
    <name evidence="1" type="ORF">RM590_15765</name>
</gene>
<evidence type="ECO:0008006" key="3">
    <source>
        <dbReference type="Google" id="ProtNLM"/>
    </source>
</evidence>
<accession>A0ABU2MT65</accession>
<dbReference type="SUPFAM" id="SSF89957">
    <property type="entry name" value="MTH1187/YkoF-like"/>
    <property type="match status" value="1"/>
</dbReference>
<dbReference type="InterPro" id="IPR029756">
    <property type="entry name" value="MTH1187/YkoF-like"/>
</dbReference>
<organism evidence="1 2">
    <name type="scientific">Streptomyces litchfieldiae</name>
    <dbReference type="NCBI Taxonomy" id="3075543"/>
    <lineage>
        <taxon>Bacteria</taxon>
        <taxon>Bacillati</taxon>
        <taxon>Actinomycetota</taxon>
        <taxon>Actinomycetes</taxon>
        <taxon>Kitasatosporales</taxon>
        <taxon>Streptomycetaceae</taxon>
        <taxon>Streptomyces</taxon>
    </lineage>
</organism>